<accession>A0AAJ7U1R1</accession>
<evidence type="ECO:0000256" key="4">
    <source>
        <dbReference type="ARBA" id="ARBA00022737"/>
    </source>
</evidence>
<dbReference type="CDD" id="cd11304">
    <property type="entry name" value="Cadherin_repeat"/>
    <property type="match status" value="15"/>
</dbReference>
<evidence type="ECO:0000256" key="1">
    <source>
        <dbReference type="ARBA" id="ARBA00004167"/>
    </source>
</evidence>
<feature type="region of interest" description="Disordered" evidence="13">
    <location>
        <begin position="3146"/>
        <end position="3171"/>
    </location>
</feature>
<dbReference type="GO" id="GO:0005509">
    <property type="term" value="F:calcium ion binding"/>
    <property type="evidence" value="ECO:0007669"/>
    <property type="project" value="UniProtKB-UniRule"/>
</dbReference>
<feature type="domain" description="Cadherin" evidence="16">
    <location>
        <begin position="1679"/>
        <end position="1789"/>
    </location>
</feature>
<keyword evidence="3" id="KW-0732">Signal</keyword>
<evidence type="ECO:0000259" key="15">
    <source>
        <dbReference type="PROSITE" id="PS50026"/>
    </source>
</evidence>
<dbReference type="InterPro" id="IPR015919">
    <property type="entry name" value="Cadherin-like_sf"/>
</dbReference>
<gene>
    <name evidence="18" type="primary">LOC116952113</name>
</gene>
<dbReference type="Pfam" id="PF02210">
    <property type="entry name" value="Laminin_G_2"/>
    <property type="match status" value="2"/>
</dbReference>
<feature type="region of interest" description="Disordered" evidence="13">
    <location>
        <begin position="3437"/>
        <end position="3457"/>
    </location>
</feature>
<dbReference type="InterPro" id="IPR020894">
    <property type="entry name" value="Cadherin_CS"/>
</dbReference>
<keyword evidence="2" id="KW-0812">Transmembrane</keyword>
<evidence type="ECO:0000256" key="11">
    <source>
        <dbReference type="PROSITE-ProRule" id="PRU00043"/>
    </source>
</evidence>
<feature type="region of interest" description="Disordered" evidence="13">
    <location>
        <begin position="2240"/>
        <end position="2259"/>
    </location>
</feature>
<dbReference type="KEGG" id="pmrn:116952113"/>
<dbReference type="InterPro" id="IPR039808">
    <property type="entry name" value="Cadherin"/>
</dbReference>
<dbReference type="GO" id="GO:0045296">
    <property type="term" value="F:cadherin binding"/>
    <property type="evidence" value="ECO:0007669"/>
    <property type="project" value="TreeGrafter"/>
</dbReference>
<feature type="domain" description="Cadherin" evidence="16">
    <location>
        <begin position="1909"/>
        <end position="2027"/>
    </location>
</feature>
<feature type="domain" description="Laminin G" evidence="14">
    <location>
        <begin position="2324"/>
        <end position="2527"/>
    </location>
</feature>
<feature type="compositionally biased region" description="Gly residues" evidence="13">
    <location>
        <begin position="3330"/>
        <end position="3344"/>
    </location>
</feature>
<keyword evidence="7" id="KW-1133">Transmembrane helix</keyword>
<feature type="compositionally biased region" description="Low complexity" evidence="13">
    <location>
        <begin position="3002"/>
        <end position="3019"/>
    </location>
</feature>
<dbReference type="PRINTS" id="PR00205">
    <property type="entry name" value="CADHERIN"/>
</dbReference>
<sequence>MALPCSNCDGGSIGRVAWAGISSSLGDVTKKRRWTMMITTMMSMMMMRRRRIVVVVMMLMTAMITSADDAIPREDLAEPRFGRLPAAQRGLGCGDLETRNRPRRATATLKLSAEVSEDARPGSPVARIPQGRFLRARFELVSEPQGHGHHHHQQQQQHPWLTQLPADQTGTHPAHALAVDGATGQVVTARTLDRETEPQVSCTVRVRDSNGADWFDVELAVAVTDVNDNVPEWLMEPFPFLGVVAPDAAPGTVVYRLAARDADSGANGEVRYQLIGGGEGRFEVDAESGAVRTVGGAPLARERPFVLTVLASDAMGAQGAYASLSVSSAPRAPQFGRQAYEVAIPEGTEPNRTVLVVTARSFQGGRVSFSLLGNPAGLLAVAPRTGELSLTRAVDYESEQRRYLGVIRATEEAPSGGLSSEAQVTVIILDDNDCVPEFLHSTYSYEGLAEDAEIGTYVLQVSARDCDSGLNALLSYFVAGGGGGDFAVSPDGSVSVARALDHERSRGAYEFAVAAVDRGHPPRTGTAAVRVRVANVNDEAPRFSRSTYQALISEEAGPHALVGSVLAIDPDGDAVSYAIASGNEDGNFLIDPHEGIIRLRSSPPPRLLGPSYTLGVTATDDNASGGAGPLRGHATVSVTVRDVNNNKPHFAECARYSELAVVAENLPAGQAVVQVEAHDADEGDNGRVRYGLIQRADASPALHIHPETGLITTTRPLDREAQREHAVTVTATDQGSEPLVGVCRLAVTVADDNDNAPRFEAARYEHILREDTPVGTSFLRVAAHDEDQGANAAVTYSLSGDPPEYMRVNPATGWVYVHQPISLNPLIRRLVVATDGGNRSSSVELSVSITNLRNQPPRWHSDRYDITVPENTTRDTVILTLKASSQLGDPRVTYTLEEGGPTALFYLSPNRADGSASLLLAEPLDYEAAPRLSLRVRAQNVAAVPLAAFASVYVSVTDVNDNVPFFTAPSYEASVPEGASVGTFVTQVSATDLDSGEHGKVSYSLLKDASGDHRFFSVDEGSGAVFTRAVFDRESKSSYVVEVQSRDGTESARTGRRAQPNTDSAYVRVIISDVNDNVPTFERELYEVTLDEDVEVGTIVATLVAVDGDEGADGLLRYRIVSGNEDGAFELRAETGALAVARPLDYERAARHALRVAASDGRWEGHATVAAALRNLNDEAPVFASAEYRARIAEGLPRDAPVLLLQQLGGAWNVRPRPTSPFIRPRGRACGSLVVSEQFSVVNTMSLKNSGATVPPEIQSTQSRLRIPRFSSERDPTLRLADALKHLPLGFAHRSSQVSAHDPDRPSSPPPSSPSTAAAGVRYSLRGQGAGTHFSVDAVTGELWARAPLDREERPAWRLLAVATDEGGAGLSGFADVVVAVDDVNDNAPAFVCAGGERGGEGGARSDNGEGREGARWHHRDDGDGSDGGDGNRNGDGHTIAGILGHGAATGGAGVGTIGLGGGGIGTGGAGGGGDKVGGSVGIAASGKIGSVGAAGGSNVGDTGPGVNGGHLGIRGGADLGRGHLGSGTGTGIGDKGSLSRFLTAPPSADTATSSGLSGCLVGEVLENAAPGTAVMQVLAVDPDDPGAGGNAAVRYRIVGGVGDAPRLFRVDPATGTVRTAAAQGGADGTGSALDREVLGSPLLLLLEAADGGGLSATATATVAIVDVNDNAPRFLVPPGGVYRCRVPEGTQVGTVIATVSAWDGDAGDNALVSFSVEGGDVAGAGRTFSVESDRAARVGTVRLARPLDYERPRERRFNVTLAARDPDHGDRASLLVEVLDDNDNAPLFSRQLYEASPVSEAAEPGHPVAGVSASDADSGANGEVSYSLAPRGGGGDDDRGGGGGGGTAPPFDVHPHLGLVSLSGRLDRESSERHLLLVLATDGGSPPRTGTATLLVPVLDVNDNAPEPESEYRPVVFENGPAPADVPANATSLALRFVDRDGAGRNGAVASLRLAEASASAGDFALRDAGDGSAVLTALRAFDREAGERLLVAVVATDGGEPPRSATATLTVTVGDRNDNPHQPGSTAIYVYKYRGALPSGELGRVFAPDPDDWDNKTFTYEGQAPRWFSLARDSGAVSLRLAPPPGEHSFRVRVADGVWPDAVSTATVLVAELPEEALVQAGSLSLADTTAEDFLYDPRDGVSRYELLRAFISSEVFGLRRRRPPPPPSSPSPAATGASVHLFAVSDAPGTPGRVDVCFAVLGAARAFRAERLNGNVAMHKARLEEVVNVSVARVGGPGPCRTPPDGTAPRPPVSRSGAVSVAVGTVAVVTDSVREDERDSGPVCRNGGIRIAPSTSSYGCECPPALDGPLCERTQRWWNASESSGPGSVSYAWFPPLRLGPIAAAATTAASLSLEFLTGDPDGLLLYAGPLTAPGARDRRDFIAIELRKGAPTLSIDLGSGTLLLSDGAGTRGLADGRWHHAEVSVSGADIIFTLDWCEGQRRDGGACEAHGIIPGEASSLDVLQPLQLGGVKPSPSFLYPGLASRSYTGCIRNVVVDGELLDMETPGEAEASGPGCSASDSACTPVPSPGGSPACGGHGECEGPTPPSLGTAQSQPACRCRPGHSGALCKRVLKPFTVAVGGTARFLLPASVAPSLRWTHLQLLLRTRARDAHVLSACSPDRSHYVSLAVCDGHACARLALPAAGGAGVVESRLTLTDPGGAGLVSDGRWHSLQLWRHGAEMTLRVDTGGRRRENRTNTRRRGGGGGGGGGHTELQLDPAGLLLGGVGPYGNPTSFKGCVRDVRFNGLPLSLDAAPSPASGSRVPVSSPVPRISAARGISAGCVSDSCSSRPCPPPFLCVDLWHLHQCRCPAGQMLLPPANASNPIAAARAPPPPTSSSSASSPGICVPDPCSRAASPPCRNGGACLPETPTAFSCRCRHGFAGRRCEAPVAGVLLAAGAAEGGPTIPAVVAASVCAVGAFGIIVVLSILACWIRARSKRGPHHSRARGSSVGDVRENVVSYNEEGGGEDDQNLFSMAELQRPLQVLESRPTADGEGPPRFSPSSSSSPGATSSPCDGDPEGPALPSRSDAYFSVIRGRPGSGYAARSSGTTQNGEPSGNPETHFKNTELCGGRNTEPYGGNQELHGKNSDPQSQNPESYNQNPELYSQNQELHSQNMELYGMNHEAHDRNMAFYSRNPELYGGNQELHGKNPDTQSRNPESFNRNPEFYSQNQELHSRNLEPYGRNEEVHHKNIALYSRNPELHSNNQEANSKDPKQYGGNVKLHGSLELCRSAESRKPIVSLPGYGFGFDLRLPAHGGGEGGAHFLPTGETLSGNPPRFPIPGAPASEAAASNAARIVTPESPSSAVLLGYGGGGCGSVSGGSGSVGSSGGGGLGGGRSAASGRPVPPAFKAQRPPPPDYSHYLARIMARAEKQPDDPPPRVYAVEGGGTPAGSLSTITSGEWGEEESDCGGGGGDGGCGGVRGCRGLDLHSTSGGPRGAVLGGEDGTRGDGARLVWVVDAVAEKT</sequence>
<feature type="compositionally biased region" description="Polar residues" evidence="13">
    <location>
        <begin position="1251"/>
        <end position="1264"/>
    </location>
</feature>
<feature type="compositionally biased region" description="Basic and acidic residues" evidence="13">
    <location>
        <begin position="1407"/>
        <end position="1423"/>
    </location>
</feature>
<keyword evidence="5 11" id="KW-0106">Calcium</keyword>
<dbReference type="PROSITE" id="PS50026">
    <property type="entry name" value="EGF_3"/>
    <property type="match status" value="2"/>
</dbReference>
<feature type="domain" description="Cadherin" evidence="16">
    <location>
        <begin position="544"/>
        <end position="650"/>
    </location>
</feature>
<feature type="domain" description="Cadherin" evidence="16">
    <location>
        <begin position="1082"/>
        <end position="1183"/>
    </location>
</feature>
<feature type="domain" description="Cadherin" evidence="16">
    <location>
        <begin position="107"/>
        <end position="233"/>
    </location>
</feature>
<name>A0AAJ7U1R1_PETMA</name>
<evidence type="ECO:0000313" key="18">
    <source>
        <dbReference type="RefSeq" id="XP_032827056.1"/>
    </source>
</evidence>
<comment type="caution">
    <text evidence="12">Lacks conserved residue(s) required for the propagation of feature annotation.</text>
</comment>
<feature type="domain" description="Laminin G" evidence="14">
    <location>
        <begin position="2579"/>
        <end position="2787"/>
    </location>
</feature>
<proteinExistence type="predicted"/>
<dbReference type="GO" id="GO:0035332">
    <property type="term" value="P:positive regulation of hippo signaling"/>
    <property type="evidence" value="ECO:0007669"/>
    <property type="project" value="UniProtKB-ARBA"/>
</dbReference>
<dbReference type="PROSITE" id="PS50268">
    <property type="entry name" value="CADHERIN_2"/>
    <property type="match status" value="15"/>
</dbReference>
<feature type="region of interest" description="Disordered" evidence="13">
    <location>
        <begin position="1393"/>
        <end position="1438"/>
    </location>
</feature>
<keyword evidence="9 12" id="KW-1015">Disulfide bond</keyword>
<dbReference type="GO" id="GO:0090251">
    <property type="term" value="P:protein localization involved in establishment of planar polarity"/>
    <property type="evidence" value="ECO:0007669"/>
    <property type="project" value="UniProtKB-ARBA"/>
</dbReference>
<evidence type="ECO:0000256" key="5">
    <source>
        <dbReference type="ARBA" id="ARBA00022837"/>
    </source>
</evidence>
<dbReference type="FunFam" id="2.60.40.60:FF:000299">
    <property type="entry name" value="Predicted protein"/>
    <property type="match status" value="1"/>
</dbReference>
<feature type="compositionally biased region" description="Low complexity" evidence="13">
    <location>
        <begin position="3345"/>
        <end position="3359"/>
    </location>
</feature>
<dbReference type="FunFam" id="2.60.40.60:FF:000136">
    <property type="entry name" value="Neural-cadherin"/>
    <property type="match status" value="1"/>
</dbReference>
<dbReference type="Gene3D" id="2.10.25.10">
    <property type="entry name" value="Laminin"/>
    <property type="match status" value="1"/>
</dbReference>
<dbReference type="SMART" id="SM00181">
    <property type="entry name" value="EGF"/>
    <property type="match status" value="4"/>
</dbReference>
<evidence type="ECO:0000256" key="10">
    <source>
        <dbReference type="ARBA" id="ARBA00023180"/>
    </source>
</evidence>
<dbReference type="PROSITE" id="PS01186">
    <property type="entry name" value="EGF_2"/>
    <property type="match status" value="1"/>
</dbReference>
<dbReference type="PANTHER" id="PTHR24027:SF432">
    <property type="entry name" value="EGF-LIKE DOMAIN-CONTAINING PROTEIN"/>
    <property type="match status" value="1"/>
</dbReference>
<dbReference type="CDD" id="cd00110">
    <property type="entry name" value="LamG"/>
    <property type="match status" value="2"/>
</dbReference>
<dbReference type="InterPro" id="IPR001791">
    <property type="entry name" value="Laminin_G"/>
</dbReference>
<feature type="domain" description="Cadherin" evidence="16">
    <location>
        <begin position="760"/>
        <end position="859"/>
    </location>
</feature>
<evidence type="ECO:0000256" key="2">
    <source>
        <dbReference type="ARBA" id="ARBA00022692"/>
    </source>
</evidence>
<dbReference type="RefSeq" id="XP_032827056.1">
    <property type="nucleotide sequence ID" value="XM_032971165.1"/>
</dbReference>
<evidence type="ECO:0000259" key="14">
    <source>
        <dbReference type="PROSITE" id="PS50025"/>
    </source>
</evidence>
<feature type="domain" description="Cadherin" evidence="16">
    <location>
        <begin position="654"/>
        <end position="759"/>
    </location>
</feature>
<keyword evidence="10" id="KW-0325">Glycoprotein</keyword>
<keyword evidence="8" id="KW-0472">Membrane</keyword>
<dbReference type="Gene3D" id="4.10.900.10">
    <property type="entry name" value="TCF3-CBD (Catenin binding domain)"/>
    <property type="match status" value="1"/>
</dbReference>
<dbReference type="InterPro" id="IPR027397">
    <property type="entry name" value="Catenin-bd_sf"/>
</dbReference>
<feature type="domain" description="Cadherin" evidence="16">
    <location>
        <begin position="1799"/>
        <end position="1909"/>
    </location>
</feature>
<dbReference type="SMART" id="SM00282">
    <property type="entry name" value="LamG"/>
    <property type="match status" value="2"/>
</dbReference>
<evidence type="ECO:0000256" key="6">
    <source>
        <dbReference type="ARBA" id="ARBA00022889"/>
    </source>
</evidence>
<feature type="region of interest" description="Disordered" evidence="13">
    <location>
        <begin position="2993"/>
        <end position="3108"/>
    </location>
</feature>
<feature type="region of interest" description="Disordered" evidence="13">
    <location>
        <begin position="1294"/>
        <end position="1318"/>
    </location>
</feature>
<keyword evidence="4" id="KW-0677">Repeat</keyword>
<evidence type="ECO:0000256" key="8">
    <source>
        <dbReference type="ARBA" id="ARBA00023136"/>
    </source>
</evidence>
<dbReference type="PANTHER" id="PTHR24027">
    <property type="entry name" value="CADHERIN-23"/>
    <property type="match status" value="1"/>
</dbReference>
<feature type="region of interest" description="Disordered" evidence="13">
    <location>
        <begin position="1251"/>
        <end position="1271"/>
    </location>
</feature>
<dbReference type="FunFam" id="2.60.40.60:FF:000232">
    <property type="entry name" value="Neural-cadherin"/>
    <property type="match status" value="1"/>
</dbReference>
<dbReference type="Proteomes" id="UP001318040">
    <property type="component" value="Chromosome 45"/>
</dbReference>
<feature type="compositionally biased region" description="Polar residues" evidence="13">
    <location>
        <begin position="3052"/>
        <end position="3065"/>
    </location>
</feature>
<evidence type="ECO:0000256" key="9">
    <source>
        <dbReference type="ARBA" id="ARBA00023157"/>
    </source>
</evidence>
<evidence type="ECO:0000256" key="13">
    <source>
        <dbReference type="SAM" id="MobiDB-lite"/>
    </source>
</evidence>
<feature type="compositionally biased region" description="Polar residues" evidence="13">
    <location>
        <begin position="3157"/>
        <end position="3171"/>
    </location>
</feature>
<feature type="domain" description="Cadherin" evidence="16">
    <location>
        <begin position="1297"/>
        <end position="1391"/>
    </location>
</feature>
<feature type="domain" description="Cadherin" evidence="16">
    <location>
        <begin position="448"/>
        <end position="543"/>
    </location>
</feature>
<dbReference type="FunFam" id="2.60.40.60:FF:000020">
    <property type="entry name" value="Dachsous cadherin-related 1b"/>
    <property type="match status" value="2"/>
</dbReference>
<dbReference type="GO" id="GO:0016477">
    <property type="term" value="P:cell migration"/>
    <property type="evidence" value="ECO:0007669"/>
    <property type="project" value="TreeGrafter"/>
</dbReference>
<protein>
    <submittedName>
        <fullName evidence="18">Neural-cadherin-like</fullName>
    </submittedName>
</protein>
<dbReference type="FunFam" id="2.60.40.60:FF:000033">
    <property type="entry name" value="FAT atypical cadherin 1"/>
    <property type="match status" value="1"/>
</dbReference>
<dbReference type="GO" id="GO:0008013">
    <property type="term" value="F:beta-catenin binding"/>
    <property type="evidence" value="ECO:0007669"/>
    <property type="project" value="TreeGrafter"/>
</dbReference>
<dbReference type="InterPro" id="IPR002126">
    <property type="entry name" value="Cadherin-like_dom"/>
</dbReference>
<dbReference type="InterPro" id="IPR013320">
    <property type="entry name" value="ConA-like_dom_sf"/>
</dbReference>
<dbReference type="SUPFAM" id="SSF57196">
    <property type="entry name" value="EGF/Laminin"/>
    <property type="match status" value="1"/>
</dbReference>
<dbReference type="SMART" id="SM00179">
    <property type="entry name" value="EGF_CA"/>
    <property type="match status" value="1"/>
</dbReference>
<dbReference type="GO" id="GO:0007156">
    <property type="term" value="P:homophilic cell adhesion via plasma membrane adhesion molecules"/>
    <property type="evidence" value="ECO:0007669"/>
    <property type="project" value="InterPro"/>
</dbReference>
<dbReference type="Pfam" id="PF00028">
    <property type="entry name" value="Cadherin"/>
    <property type="match status" value="12"/>
</dbReference>
<feature type="region of interest" description="Disordered" evidence="13">
    <location>
        <begin position="3330"/>
        <end position="3367"/>
    </location>
</feature>
<dbReference type="PROSITE" id="PS00022">
    <property type="entry name" value="EGF_1"/>
    <property type="match status" value="3"/>
</dbReference>
<dbReference type="SUPFAM" id="SSF49313">
    <property type="entry name" value="Cadherin-like"/>
    <property type="match status" value="16"/>
</dbReference>
<feature type="domain" description="EGF-like" evidence="15">
    <location>
        <begin position="2852"/>
        <end position="2892"/>
    </location>
</feature>
<dbReference type="PROSITE" id="PS00232">
    <property type="entry name" value="CADHERIN_1"/>
    <property type="match status" value="7"/>
</dbReference>
<dbReference type="InterPro" id="IPR000742">
    <property type="entry name" value="EGF"/>
</dbReference>
<dbReference type="FunFam" id="2.60.40.60:FF:000035">
    <property type="entry name" value="Protocadherin Fat 3"/>
    <property type="match status" value="1"/>
</dbReference>
<feature type="region of interest" description="Disordered" evidence="13">
    <location>
        <begin position="2509"/>
        <end position="2533"/>
    </location>
</feature>
<keyword evidence="6" id="KW-0130">Cell adhesion</keyword>
<dbReference type="CDD" id="cd00054">
    <property type="entry name" value="EGF_CA"/>
    <property type="match status" value="1"/>
</dbReference>
<dbReference type="Gene3D" id="2.60.40.60">
    <property type="entry name" value="Cadherins"/>
    <property type="match status" value="15"/>
</dbReference>
<dbReference type="InterPro" id="IPR001881">
    <property type="entry name" value="EGF-like_Ca-bd_dom"/>
</dbReference>
<organism evidence="17 18">
    <name type="scientific">Petromyzon marinus</name>
    <name type="common">Sea lamprey</name>
    <dbReference type="NCBI Taxonomy" id="7757"/>
    <lineage>
        <taxon>Eukaryota</taxon>
        <taxon>Metazoa</taxon>
        <taxon>Chordata</taxon>
        <taxon>Craniata</taxon>
        <taxon>Vertebrata</taxon>
        <taxon>Cyclostomata</taxon>
        <taxon>Hyperoartia</taxon>
        <taxon>Petromyzontiformes</taxon>
        <taxon>Petromyzontidae</taxon>
        <taxon>Petromyzon</taxon>
    </lineage>
</organism>
<evidence type="ECO:0000313" key="17">
    <source>
        <dbReference type="Proteomes" id="UP001318040"/>
    </source>
</evidence>
<feature type="domain" description="EGF-like" evidence="15">
    <location>
        <begin position="2277"/>
        <end position="2315"/>
    </location>
</feature>
<feature type="disulfide bond" evidence="12">
    <location>
        <begin position="2882"/>
        <end position="2891"/>
    </location>
</feature>
<feature type="region of interest" description="Disordered" evidence="13">
    <location>
        <begin position="2693"/>
        <end position="2717"/>
    </location>
</feature>
<feature type="domain" description="Cadherin" evidence="16">
    <location>
        <begin position="967"/>
        <end position="1081"/>
    </location>
</feature>
<evidence type="ECO:0000259" key="16">
    <source>
        <dbReference type="PROSITE" id="PS50268"/>
    </source>
</evidence>
<feature type="region of interest" description="Disordered" evidence="13">
    <location>
        <begin position="1799"/>
        <end position="1854"/>
    </location>
</feature>
<keyword evidence="17" id="KW-1185">Reference proteome</keyword>
<evidence type="ECO:0000256" key="3">
    <source>
        <dbReference type="ARBA" id="ARBA00022729"/>
    </source>
</evidence>
<feature type="disulfide bond" evidence="12">
    <location>
        <begin position="2305"/>
        <end position="2314"/>
    </location>
</feature>
<feature type="compositionally biased region" description="Low complexity" evidence="13">
    <location>
        <begin position="1809"/>
        <end position="1821"/>
    </location>
</feature>
<dbReference type="Gene3D" id="2.60.120.200">
    <property type="match status" value="2"/>
</dbReference>
<evidence type="ECO:0000256" key="7">
    <source>
        <dbReference type="ARBA" id="ARBA00022989"/>
    </source>
</evidence>
<feature type="compositionally biased region" description="Polar residues" evidence="13">
    <location>
        <begin position="3094"/>
        <end position="3108"/>
    </location>
</feature>
<feature type="domain" description="Cadherin" evidence="16">
    <location>
        <begin position="1564"/>
        <end position="1675"/>
    </location>
</feature>
<feature type="compositionally biased region" description="Gly residues" evidence="13">
    <location>
        <begin position="3442"/>
        <end position="3451"/>
    </location>
</feature>
<dbReference type="SUPFAM" id="SSF49899">
    <property type="entry name" value="Concanavalin A-like lectins/glucanases"/>
    <property type="match status" value="2"/>
</dbReference>
<feature type="domain" description="Cadherin" evidence="16">
    <location>
        <begin position="336"/>
        <end position="438"/>
    </location>
</feature>
<dbReference type="PROSITE" id="PS50025">
    <property type="entry name" value="LAM_G_DOMAIN"/>
    <property type="match status" value="2"/>
</dbReference>
<dbReference type="GO" id="GO:0016342">
    <property type="term" value="C:catenin complex"/>
    <property type="evidence" value="ECO:0007669"/>
    <property type="project" value="TreeGrafter"/>
</dbReference>
<dbReference type="GO" id="GO:0016327">
    <property type="term" value="C:apicolateral plasma membrane"/>
    <property type="evidence" value="ECO:0007669"/>
    <property type="project" value="UniProtKB-ARBA"/>
</dbReference>
<evidence type="ECO:0000256" key="12">
    <source>
        <dbReference type="PROSITE-ProRule" id="PRU00076"/>
    </source>
</evidence>
<comment type="subcellular location">
    <subcellularLocation>
        <location evidence="1">Membrane</location>
        <topology evidence="1">Single-pass membrane protein</topology>
    </subcellularLocation>
</comment>
<keyword evidence="12" id="KW-0245">EGF-like domain</keyword>
<feature type="domain" description="Cadherin" evidence="16">
    <location>
        <begin position="236"/>
        <end position="335"/>
    </location>
</feature>
<reference evidence="18" key="1">
    <citation type="submission" date="2025-08" db="UniProtKB">
        <authorList>
            <consortium name="RefSeq"/>
        </authorList>
    </citation>
    <scope>IDENTIFICATION</scope>
    <source>
        <tissue evidence="18">Sperm</tissue>
    </source>
</reference>
<dbReference type="SMART" id="SM00112">
    <property type="entry name" value="CA"/>
    <property type="match status" value="15"/>
</dbReference>
<feature type="domain" description="Cadherin" evidence="16">
    <location>
        <begin position="860"/>
        <end position="966"/>
    </location>
</feature>